<feature type="transmembrane region" description="Helical" evidence="6">
    <location>
        <begin position="36"/>
        <end position="62"/>
    </location>
</feature>
<accession>A0ABX3FAZ3</accession>
<evidence type="ECO:0000256" key="2">
    <source>
        <dbReference type="ARBA" id="ARBA00022448"/>
    </source>
</evidence>
<keyword evidence="8" id="KW-1185">Reference proteome</keyword>
<feature type="transmembrane region" description="Helical" evidence="6">
    <location>
        <begin position="93"/>
        <end position="114"/>
    </location>
</feature>
<dbReference type="PANTHER" id="PTHR10283">
    <property type="entry name" value="SOLUTE CARRIER FAMILY 13 MEMBER"/>
    <property type="match status" value="1"/>
</dbReference>
<dbReference type="Proteomes" id="UP000186206">
    <property type="component" value="Unassembled WGS sequence"/>
</dbReference>
<dbReference type="EMBL" id="MJMI01000111">
    <property type="protein sequence ID" value="OLQ88819.1"/>
    <property type="molecule type" value="Genomic_DNA"/>
</dbReference>
<evidence type="ECO:0000313" key="8">
    <source>
        <dbReference type="Proteomes" id="UP000186206"/>
    </source>
</evidence>
<keyword evidence="2" id="KW-0813">Transport</keyword>
<gene>
    <name evidence="7" type="ORF">BIY21_15945</name>
</gene>
<organism evidence="7 8">
    <name type="scientific">Vibrio ponticus</name>
    <dbReference type="NCBI Taxonomy" id="265668"/>
    <lineage>
        <taxon>Bacteria</taxon>
        <taxon>Pseudomonadati</taxon>
        <taxon>Pseudomonadota</taxon>
        <taxon>Gammaproteobacteria</taxon>
        <taxon>Vibrionales</taxon>
        <taxon>Vibrionaceae</taxon>
        <taxon>Vibrio</taxon>
    </lineage>
</organism>
<dbReference type="InterPro" id="IPR031312">
    <property type="entry name" value="Na/sul_symport_CS"/>
</dbReference>
<feature type="transmembrane region" description="Helical" evidence="6">
    <location>
        <begin position="134"/>
        <end position="153"/>
    </location>
</feature>
<evidence type="ECO:0000256" key="4">
    <source>
        <dbReference type="ARBA" id="ARBA00022989"/>
    </source>
</evidence>
<keyword evidence="4 6" id="KW-1133">Transmembrane helix</keyword>
<evidence type="ECO:0000256" key="5">
    <source>
        <dbReference type="ARBA" id="ARBA00023136"/>
    </source>
</evidence>
<dbReference type="InterPro" id="IPR001898">
    <property type="entry name" value="SLC13A/DASS"/>
</dbReference>
<comment type="subcellular location">
    <subcellularLocation>
        <location evidence="1">Membrane</location>
        <topology evidence="1">Multi-pass membrane protein</topology>
    </subcellularLocation>
</comment>
<evidence type="ECO:0000313" key="7">
    <source>
        <dbReference type="EMBL" id="OLQ88819.1"/>
    </source>
</evidence>
<name>A0ABX3FAZ3_9VIBR</name>
<dbReference type="PANTHER" id="PTHR10283:SF82">
    <property type="entry name" value="SOLUTE CARRIER FAMILY 13 MEMBER 2"/>
    <property type="match status" value="1"/>
</dbReference>
<evidence type="ECO:0000256" key="1">
    <source>
        <dbReference type="ARBA" id="ARBA00004141"/>
    </source>
</evidence>
<comment type="caution">
    <text evidence="7">The sequence shown here is derived from an EMBL/GenBank/DDBJ whole genome shotgun (WGS) entry which is preliminary data.</text>
</comment>
<evidence type="ECO:0000256" key="6">
    <source>
        <dbReference type="SAM" id="Phobius"/>
    </source>
</evidence>
<protein>
    <recommendedName>
        <fullName evidence="9">Di-and tricarboxylate transporter</fullName>
    </recommendedName>
</protein>
<dbReference type="Pfam" id="PF00939">
    <property type="entry name" value="Na_sulph_symp"/>
    <property type="match status" value="1"/>
</dbReference>
<keyword evidence="3 6" id="KW-0812">Transmembrane</keyword>
<feature type="transmembrane region" description="Helical" evidence="6">
    <location>
        <begin position="12"/>
        <end position="29"/>
    </location>
</feature>
<sequence length="154" mass="16374">MPVSLTDWHYTDWGVLLLFGGGICLSNILKTTETSAFLATALSQIVADLGIVLVVMLVTAFVVFLTEFVSNTALSALFIPLFASVAEAFGMSPIMLSVLIALAASCAFMMPVATPPNAIVFGTGKIKQNEMMRVGFILNVVCIAILTAIAILIW</sequence>
<evidence type="ECO:0000256" key="3">
    <source>
        <dbReference type="ARBA" id="ARBA00022692"/>
    </source>
</evidence>
<dbReference type="PROSITE" id="PS01271">
    <property type="entry name" value="NA_SULFATE"/>
    <property type="match status" value="1"/>
</dbReference>
<keyword evidence="5 6" id="KW-0472">Membrane</keyword>
<evidence type="ECO:0008006" key="9">
    <source>
        <dbReference type="Google" id="ProtNLM"/>
    </source>
</evidence>
<reference evidence="7 8" key="1">
    <citation type="submission" date="2016-09" db="EMBL/GenBank/DDBJ databases">
        <title>Genomic Taxonomy of the Vibrionaceae.</title>
        <authorList>
            <person name="Gonzalez-Castillo A."/>
            <person name="Gomez-Gil B."/>
            <person name="Enciso-Ibarra K."/>
        </authorList>
    </citation>
    <scope>NUCLEOTIDE SEQUENCE [LARGE SCALE GENOMIC DNA]</scope>
    <source>
        <strain evidence="7 8">CAIM 1731</strain>
    </source>
</reference>
<feature type="transmembrane region" description="Helical" evidence="6">
    <location>
        <begin position="68"/>
        <end position="86"/>
    </location>
</feature>
<proteinExistence type="predicted"/>